<dbReference type="PANTHER" id="PTHR33361">
    <property type="entry name" value="GLR0591 PROTEIN"/>
    <property type="match status" value="1"/>
</dbReference>
<dbReference type="Pfam" id="PF05960">
    <property type="entry name" value="DUF885"/>
    <property type="match status" value="1"/>
</dbReference>
<dbReference type="AlphaFoldDB" id="A0A7X3K5I5"/>
<organism evidence="2 3">
    <name type="scientific">Massilia cellulosiltytica</name>
    <dbReference type="NCBI Taxonomy" id="2683234"/>
    <lineage>
        <taxon>Bacteria</taxon>
        <taxon>Pseudomonadati</taxon>
        <taxon>Pseudomonadota</taxon>
        <taxon>Betaproteobacteria</taxon>
        <taxon>Burkholderiales</taxon>
        <taxon>Oxalobacteraceae</taxon>
        <taxon>Telluria group</taxon>
        <taxon>Massilia</taxon>
    </lineage>
</organism>
<evidence type="ECO:0000313" key="3">
    <source>
        <dbReference type="Proteomes" id="UP000443353"/>
    </source>
</evidence>
<feature type="signal peptide" evidence="1">
    <location>
        <begin position="1"/>
        <end position="18"/>
    </location>
</feature>
<dbReference type="EMBL" id="WSES01000001">
    <property type="protein sequence ID" value="MVW58939.1"/>
    <property type="molecule type" value="Genomic_DNA"/>
</dbReference>
<proteinExistence type="predicted"/>
<reference evidence="2 3" key="1">
    <citation type="submission" date="2019-12" db="EMBL/GenBank/DDBJ databases">
        <authorList>
            <person name="Li C."/>
            <person name="Zhao J."/>
        </authorList>
    </citation>
    <scope>NUCLEOTIDE SEQUENCE [LARGE SCALE GENOMIC DNA]</scope>
    <source>
        <strain evidence="2 3">NEAU-DD11</strain>
    </source>
</reference>
<dbReference type="Proteomes" id="UP000443353">
    <property type="component" value="Unassembled WGS sequence"/>
</dbReference>
<feature type="chain" id="PRO_5030943580" evidence="1">
    <location>
        <begin position="19"/>
        <end position="585"/>
    </location>
</feature>
<keyword evidence="3" id="KW-1185">Reference proteome</keyword>
<evidence type="ECO:0000313" key="2">
    <source>
        <dbReference type="EMBL" id="MVW58939.1"/>
    </source>
</evidence>
<gene>
    <name evidence="2" type="ORF">GPY61_03250</name>
</gene>
<name>A0A7X3K5I5_9BURK</name>
<comment type="caution">
    <text evidence="2">The sequence shown here is derived from an EMBL/GenBank/DDBJ whole genome shotgun (WGS) entry which is preliminary data.</text>
</comment>
<dbReference type="RefSeq" id="WP_160407032.1">
    <property type="nucleotide sequence ID" value="NZ_WSES01000001.1"/>
</dbReference>
<sequence length="585" mass="64519">MRRLFATLILLGPLVAFAADSADPAQALFERDWQWRLKHRPEFATSVGDHRYDALLADTSLAEQTAIVEHARRMLDLARQIDRAQLAGQDRLSWDLFTGDQERILARAAFVAFDPQPVSAQDGLQIRFPQLVAQMPFFTEDDYRNYIARLNALPRHVDGIIEQMREGMRTGWTAPKSIMAGLPAQLRTMREHVQDGALGAPFQRLPATIDEDARARLATDGAAALRTAAGALQKLEDFVRTDYLPAARTTIGASGLPGGAAWYAYLVKAATTTTLAPAEIHALGIKEVARLRAEMEATAARTGFKGSYPQFVAFVRSDPRLFPTNADALLDRYRRTIARVQAQLPTQFGTIPQEELAVKPVQQAGADTQGGAYYEAGTPERVAALAVNTSRLDTRPLWEVETLALHEGIPGHHLQVARAHAIDGLPAFRRHAWYPAFGEGWALYAESLGPMLGLMRDPFSQFGRLADEQLRAARLVVDTGIHALGWPRQQAVDWLNANTANPPSDNEVEVDRMIAQPGQALAYKIGQLRIAALRARAQAALGPRFDVRAFHDAVLENGAVPLDVLEKRIDRWIAAQNVPELDLVN</sequence>
<accession>A0A7X3K5I5</accession>
<evidence type="ECO:0000256" key="1">
    <source>
        <dbReference type="SAM" id="SignalP"/>
    </source>
</evidence>
<dbReference type="PANTHER" id="PTHR33361:SF2">
    <property type="entry name" value="DUF885 DOMAIN-CONTAINING PROTEIN"/>
    <property type="match status" value="1"/>
</dbReference>
<protein>
    <submittedName>
        <fullName evidence="2">DUF885 family protein</fullName>
    </submittedName>
</protein>
<dbReference type="InterPro" id="IPR010281">
    <property type="entry name" value="DUF885"/>
</dbReference>
<keyword evidence="1" id="KW-0732">Signal</keyword>